<dbReference type="PANTHER" id="PTHR30024">
    <property type="entry name" value="ALIPHATIC SULFONATES-BINDING PROTEIN-RELATED"/>
    <property type="match status" value="1"/>
</dbReference>
<evidence type="ECO:0000313" key="5">
    <source>
        <dbReference type="EMBL" id="MBH5400460.1"/>
    </source>
</evidence>
<comment type="similarity">
    <text evidence="2">Belongs to the bacterial solute-binding protein SsuA/TauA family.</text>
</comment>
<dbReference type="EMBL" id="JACCHP010000015">
    <property type="protein sequence ID" value="MBH5400460.1"/>
    <property type="molecule type" value="Genomic_DNA"/>
</dbReference>
<dbReference type="Proteomes" id="UP000807370">
    <property type="component" value="Unassembled WGS sequence"/>
</dbReference>
<evidence type="ECO:0000256" key="3">
    <source>
        <dbReference type="ARBA" id="ARBA00022729"/>
    </source>
</evidence>
<dbReference type="Gene3D" id="3.40.190.10">
    <property type="entry name" value="Periplasmic binding protein-like II"/>
    <property type="match status" value="2"/>
</dbReference>
<name>A0ABS0PTP3_9BRAD</name>
<gene>
    <name evidence="5" type="ORF">HZZ13_22080</name>
</gene>
<dbReference type="SUPFAM" id="SSF53850">
    <property type="entry name" value="Periplasmic binding protein-like II"/>
    <property type="match status" value="1"/>
</dbReference>
<sequence>MRGTQVRAVLAGLTVGLGVSVAFTAPVLAQAKIQIGCTATSDCASAMVAVDEGIFRKHGLNVEMTPIAINSNIPAAILSNSIQVGGPTSTVFLQAVDGGLDLVAIAGASVMNQTSNTAIAAFVRNGITIKDPKDFIGKKVGAPGLNAFLHVLFVKWLVEKGVDPRSVNFVEVTFPTMSDIIKSGGVDAVLTAEPFVTRMSNAGLGSVGARYGAELGRTDPIIFYAASRDWAEKNVATVKKFREAIAEAAVIVNSDPEKASASIAKFTKQPLDLVKATPPNQSEPNLKPQNLSWWIEVMSSQKMLQSKLDTAKLVLN</sequence>
<accession>A0ABS0PTP3</accession>
<dbReference type="InterPro" id="IPR015168">
    <property type="entry name" value="SsuA/THI5"/>
</dbReference>
<evidence type="ECO:0000259" key="4">
    <source>
        <dbReference type="Pfam" id="PF09084"/>
    </source>
</evidence>
<dbReference type="RefSeq" id="WP_197961639.1">
    <property type="nucleotide sequence ID" value="NZ_JACCHP010000015.1"/>
</dbReference>
<proteinExistence type="inferred from homology"/>
<evidence type="ECO:0000256" key="2">
    <source>
        <dbReference type="ARBA" id="ARBA00010742"/>
    </source>
</evidence>
<feature type="domain" description="SsuA/THI5-like" evidence="4">
    <location>
        <begin position="43"/>
        <end position="259"/>
    </location>
</feature>
<organism evidence="5 6">
    <name type="scientific">Bradyrhizobium agreste</name>
    <dbReference type="NCBI Taxonomy" id="2751811"/>
    <lineage>
        <taxon>Bacteria</taxon>
        <taxon>Pseudomonadati</taxon>
        <taxon>Pseudomonadota</taxon>
        <taxon>Alphaproteobacteria</taxon>
        <taxon>Hyphomicrobiales</taxon>
        <taxon>Nitrobacteraceae</taxon>
        <taxon>Bradyrhizobium</taxon>
    </lineage>
</organism>
<protein>
    <submittedName>
        <fullName evidence="5">ABC transporter substrate-binding protein</fullName>
    </submittedName>
</protein>
<evidence type="ECO:0000313" key="6">
    <source>
        <dbReference type="Proteomes" id="UP000807370"/>
    </source>
</evidence>
<comment type="subcellular location">
    <subcellularLocation>
        <location evidence="1">Periplasm</location>
    </subcellularLocation>
</comment>
<keyword evidence="6" id="KW-1185">Reference proteome</keyword>
<keyword evidence="3" id="KW-0732">Signal</keyword>
<evidence type="ECO:0000256" key="1">
    <source>
        <dbReference type="ARBA" id="ARBA00004418"/>
    </source>
</evidence>
<dbReference type="Pfam" id="PF09084">
    <property type="entry name" value="NMT1"/>
    <property type="match status" value="1"/>
</dbReference>
<comment type="caution">
    <text evidence="5">The sequence shown here is derived from an EMBL/GenBank/DDBJ whole genome shotgun (WGS) entry which is preliminary data.</text>
</comment>
<reference evidence="5 6" key="1">
    <citation type="submission" date="2020-07" db="EMBL/GenBank/DDBJ databases">
        <title>Bradyrhizobium diversity isolated from nodules of indigenous legumes of Western Australia.</title>
        <authorList>
            <person name="Klepa M.S."/>
        </authorList>
    </citation>
    <scope>NUCLEOTIDE SEQUENCE [LARGE SCALE GENOMIC DNA]</scope>
    <source>
        <strain evidence="5 6">CNPSo 4010</strain>
    </source>
</reference>
<dbReference type="PANTHER" id="PTHR30024:SF47">
    <property type="entry name" value="TAURINE-BINDING PERIPLASMIC PROTEIN"/>
    <property type="match status" value="1"/>
</dbReference>